<reference evidence="2" key="1">
    <citation type="submission" date="2020-05" db="EMBL/GenBank/DDBJ databases">
        <title>Mycena genomes resolve the evolution of fungal bioluminescence.</title>
        <authorList>
            <person name="Tsai I.J."/>
        </authorList>
    </citation>
    <scope>NUCLEOTIDE SEQUENCE</scope>
    <source>
        <strain evidence="2">CCC161011</strain>
    </source>
</reference>
<evidence type="ECO:0000313" key="3">
    <source>
        <dbReference type="Proteomes" id="UP000620124"/>
    </source>
</evidence>
<dbReference type="EMBL" id="JACAZI010000009">
    <property type="protein sequence ID" value="KAF7352285.1"/>
    <property type="molecule type" value="Genomic_DNA"/>
</dbReference>
<accession>A0A8H7CVW9</accession>
<protein>
    <recommendedName>
        <fullName evidence="4">F-box domain-containing protein</fullName>
    </recommendedName>
</protein>
<dbReference type="AlphaFoldDB" id="A0A8H7CVW9"/>
<dbReference type="OrthoDB" id="3232239at2759"/>
<evidence type="ECO:0000256" key="1">
    <source>
        <dbReference type="SAM" id="MobiDB-lite"/>
    </source>
</evidence>
<proteinExistence type="predicted"/>
<organism evidence="2 3">
    <name type="scientific">Mycena venus</name>
    <dbReference type="NCBI Taxonomy" id="2733690"/>
    <lineage>
        <taxon>Eukaryota</taxon>
        <taxon>Fungi</taxon>
        <taxon>Dikarya</taxon>
        <taxon>Basidiomycota</taxon>
        <taxon>Agaricomycotina</taxon>
        <taxon>Agaricomycetes</taxon>
        <taxon>Agaricomycetidae</taxon>
        <taxon>Agaricales</taxon>
        <taxon>Marasmiineae</taxon>
        <taxon>Mycenaceae</taxon>
        <taxon>Mycena</taxon>
    </lineage>
</organism>
<evidence type="ECO:0008006" key="4">
    <source>
        <dbReference type="Google" id="ProtNLM"/>
    </source>
</evidence>
<comment type="caution">
    <text evidence="2">The sequence shown here is derived from an EMBL/GenBank/DDBJ whole genome shotgun (WGS) entry which is preliminary data.</text>
</comment>
<keyword evidence="3" id="KW-1185">Reference proteome</keyword>
<name>A0A8H7CVW9_9AGAR</name>
<evidence type="ECO:0000313" key="2">
    <source>
        <dbReference type="EMBL" id="KAF7352285.1"/>
    </source>
</evidence>
<gene>
    <name evidence="2" type="ORF">MVEN_01192200</name>
</gene>
<dbReference type="Proteomes" id="UP000620124">
    <property type="component" value="Unassembled WGS sequence"/>
</dbReference>
<feature type="region of interest" description="Disordered" evidence="1">
    <location>
        <begin position="204"/>
        <end position="234"/>
    </location>
</feature>
<sequence length="234" mass="26216">MTGGMALLTVPPEICAAICIEVDQSGLALLCRTSRLLLGEAQRILYHSVDLRGRGMDAVRSWTLTVTRRSHLAERVHALALQLPDISTLDTSDSVKIGRALRLCVNLKELRLLSEFAQYQRRVDGIHSWMMSECPFRLHNIEIDSESQNRWNAPFWKNQTEIRVLSMPYCRRLPAFFENQVPKVIALGLPLSVGSTRWQIPAASRDKAPQGFLPSGAIFSDPDDFEPPRGVGPP</sequence>